<comment type="caution">
    <text evidence="3">The sequence shown here is derived from an EMBL/GenBank/DDBJ whole genome shotgun (WGS) entry which is preliminary data.</text>
</comment>
<organism evidence="3 4">
    <name type="scientific">Rhodophyticola porphyridii</name>
    <dbReference type="NCBI Taxonomy" id="1852017"/>
    <lineage>
        <taxon>Bacteria</taxon>
        <taxon>Pseudomonadati</taxon>
        <taxon>Pseudomonadota</taxon>
        <taxon>Alphaproteobacteria</taxon>
        <taxon>Rhodobacterales</taxon>
        <taxon>Roseobacteraceae</taxon>
        <taxon>Rhodophyticola</taxon>
    </lineage>
</organism>
<feature type="transmembrane region" description="Helical" evidence="1">
    <location>
        <begin position="97"/>
        <end position="113"/>
    </location>
</feature>
<dbReference type="OrthoDB" id="1956824at2"/>
<feature type="transmembrane region" description="Helical" evidence="1">
    <location>
        <begin position="120"/>
        <end position="143"/>
    </location>
</feature>
<proteinExistence type="predicted"/>
<reference evidence="3 4" key="1">
    <citation type="submission" date="2018-10" db="EMBL/GenBank/DDBJ databases">
        <authorList>
            <person name="Jung H.S."/>
            <person name="Jeon C.O."/>
        </authorList>
    </citation>
    <scope>NUCLEOTIDE SEQUENCE [LARGE SCALE GENOMIC DNA]</scope>
    <source>
        <strain evidence="3 4">MA-7-27</strain>
    </source>
</reference>
<keyword evidence="1" id="KW-1133">Transmembrane helix</keyword>
<accession>A0A3L9YG94</accession>
<keyword evidence="4" id="KW-1185">Reference proteome</keyword>
<evidence type="ECO:0000259" key="2">
    <source>
        <dbReference type="Pfam" id="PF07331"/>
    </source>
</evidence>
<sequence length="152" mass="16963">MMLSKDRIGGVLLLLFCLIYAWLSQDIRLLPFQERAAFHARTMPEILSILGIGLALWTIILPGKSERPELGGADWLKAGLFLVLMSAYGFTVRPLGFILSTSLFLMIGYALLGERKLVPLVLASVPLVVAFWVLMTQGLDVFIEPWPGFLRE</sequence>
<dbReference type="AlphaFoldDB" id="A0A3L9YG94"/>
<keyword evidence="1" id="KW-0812">Transmembrane</keyword>
<dbReference type="EMBL" id="RCNT01000006">
    <property type="protein sequence ID" value="RMA41860.1"/>
    <property type="molecule type" value="Genomic_DNA"/>
</dbReference>
<feature type="domain" description="DUF1468" evidence="2">
    <location>
        <begin position="8"/>
        <end position="142"/>
    </location>
</feature>
<feature type="transmembrane region" description="Helical" evidence="1">
    <location>
        <begin position="47"/>
        <end position="63"/>
    </location>
</feature>
<dbReference type="InterPro" id="IPR009936">
    <property type="entry name" value="DUF1468"/>
</dbReference>
<gene>
    <name evidence="3" type="ORF">D9R08_13505</name>
</gene>
<protein>
    <submittedName>
        <fullName evidence="3">Tripartite tricarboxylate transporter TctB family protein</fullName>
    </submittedName>
</protein>
<dbReference type="Pfam" id="PF07331">
    <property type="entry name" value="TctB"/>
    <property type="match status" value="1"/>
</dbReference>
<evidence type="ECO:0000256" key="1">
    <source>
        <dbReference type="SAM" id="Phobius"/>
    </source>
</evidence>
<dbReference type="RefSeq" id="WP_121898572.1">
    <property type="nucleotide sequence ID" value="NZ_RCNT01000006.1"/>
</dbReference>
<evidence type="ECO:0000313" key="4">
    <source>
        <dbReference type="Proteomes" id="UP000281343"/>
    </source>
</evidence>
<name>A0A3L9YG94_9RHOB</name>
<evidence type="ECO:0000313" key="3">
    <source>
        <dbReference type="EMBL" id="RMA41860.1"/>
    </source>
</evidence>
<keyword evidence="1" id="KW-0472">Membrane</keyword>
<dbReference type="Proteomes" id="UP000281343">
    <property type="component" value="Unassembled WGS sequence"/>
</dbReference>